<reference evidence="3 4" key="1">
    <citation type="submission" date="2019-06" db="EMBL/GenBank/DDBJ databases">
        <authorList>
            <person name="Li M."/>
        </authorList>
    </citation>
    <scope>NUCLEOTIDE SEQUENCE [LARGE SCALE GENOMIC DNA]</scope>
    <source>
        <strain evidence="3 4">BGMRC2036</strain>
    </source>
</reference>
<evidence type="ECO:0000259" key="2">
    <source>
        <dbReference type="Pfam" id="PF20061"/>
    </source>
</evidence>
<evidence type="ECO:0000313" key="4">
    <source>
        <dbReference type="Proteomes" id="UP000318801"/>
    </source>
</evidence>
<accession>A0A506UCY1</accession>
<keyword evidence="4" id="KW-1185">Reference proteome</keyword>
<evidence type="ECO:0000256" key="1">
    <source>
        <dbReference type="SAM" id="Phobius"/>
    </source>
</evidence>
<gene>
    <name evidence="3" type="ORF">FJU08_09990</name>
</gene>
<organism evidence="3 4">
    <name type="scientific">Martelella alba</name>
    <dbReference type="NCBI Taxonomy" id="2590451"/>
    <lineage>
        <taxon>Bacteria</taxon>
        <taxon>Pseudomonadati</taxon>
        <taxon>Pseudomonadota</taxon>
        <taxon>Alphaproteobacteria</taxon>
        <taxon>Hyphomicrobiales</taxon>
        <taxon>Aurantimonadaceae</taxon>
        <taxon>Martelella</taxon>
    </lineage>
</organism>
<dbReference type="Proteomes" id="UP000318801">
    <property type="component" value="Unassembled WGS sequence"/>
</dbReference>
<keyword evidence="1" id="KW-1133">Transmembrane helix</keyword>
<feature type="transmembrane region" description="Helical" evidence="1">
    <location>
        <begin position="20"/>
        <end position="43"/>
    </location>
</feature>
<protein>
    <recommendedName>
        <fullName evidence="2">DUF6460 domain-containing protein</fullName>
    </recommendedName>
</protein>
<dbReference type="InterPro" id="IPR045594">
    <property type="entry name" value="DUF6460"/>
</dbReference>
<dbReference type="EMBL" id="VHLG01000004">
    <property type="protein sequence ID" value="TPW30981.1"/>
    <property type="molecule type" value="Genomic_DNA"/>
</dbReference>
<evidence type="ECO:0000313" key="3">
    <source>
        <dbReference type="EMBL" id="TPW30981.1"/>
    </source>
</evidence>
<dbReference type="RefSeq" id="WP_141148853.1">
    <property type="nucleotide sequence ID" value="NZ_VHLG01000004.1"/>
</dbReference>
<feature type="transmembrane region" description="Helical" evidence="1">
    <location>
        <begin position="63"/>
        <end position="84"/>
    </location>
</feature>
<dbReference type="OrthoDB" id="8480887at2"/>
<keyword evidence="1" id="KW-0472">Membrane</keyword>
<name>A0A506UCY1_9HYPH</name>
<dbReference type="AlphaFoldDB" id="A0A506UCY1"/>
<sequence>MGNNVNRFLGGTVIGTIVKLLVLSLIVGFVLSALGIHPADLFYGIIDFARSLWYRGFNALGEIGSYLVIGLSVVLPVFIVIRILSYRR</sequence>
<comment type="caution">
    <text evidence="3">The sequence shown here is derived from an EMBL/GenBank/DDBJ whole genome shotgun (WGS) entry which is preliminary data.</text>
</comment>
<dbReference type="Pfam" id="PF20061">
    <property type="entry name" value="DUF6460"/>
    <property type="match status" value="1"/>
</dbReference>
<feature type="domain" description="DUF6460" evidence="2">
    <location>
        <begin position="52"/>
        <end position="87"/>
    </location>
</feature>
<keyword evidence="1" id="KW-0812">Transmembrane</keyword>
<proteinExistence type="predicted"/>